<organism evidence="1">
    <name type="scientific">viral metagenome</name>
    <dbReference type="NCBI Taxonomy" id="1070528"/>
    <lineage>
        <taxon>unclassified sequences</taxon>
        <taxon>metagenomes</taxon>
        <taxon>organismal metagenomes</taxon>
    </lineage>
</organism>
<dbReference type="EMBL" id="MT142498">
    <property type="protein sequence ID" value="QJA82869.1"/>
    <property type="molecule type" value="Genomic_DNA"/>
</dbReference>
<protein>
    <submittedName>
        <fullName evidence="1">Putative tail protein</fullName>
    </submittedName>
</protein>
<evidence type="ECO:0000313" key="3">
    <source>
        <dbReference type="EMBL" id="QJA82869.1"/>
    </source>
</evidence>
<proteinExistence type="predicted"/>
<reference evidence="1" key="1">
    <citation type="submission" date="2020-03" db="EMBL/GenBank/DDBJ databases">
        <title>The deep terrestrial virosphere.</title>
        <authorList>
            <person name="Holmfeldt K."/>
            <person name="Nilsson E."/>
            <person name="Simone D."/>
            <person name="Lopez-Fernandez M."/>
            <person name="Wu X."/>
            <person name="de Brujin I."/>
            <person name="Lundin D."/>
            <person name="Andersson A."/>
            <person name="Bertilsson S."/>
            <person name="Dopson M."/>
        </authorList>
    </citation>
    <scope>NUCLEOTIDE SEQUENCE</scope>
    <source>
        <strain evidence="3">MM415A00356</strain>
        <strain evidence="2">MM415B00404</strain>
        <strain evidence="1">TM448A01405</strain>
        <strain evidence="4">TM448B02468</strain>
    </source>
</reference>
<dbReference type="EMBL" id="MT141536">
    <property type="protein sequence ID" value="QJA65335.1"/>
    <property type="molecule type" value="Genomic_DNA"/>
</dbReference>
<evidence type="ECO:0000313" key="1">
    <source>
        <dbReference type="EMBL" id="QJA49567.1"/>
    </source>
</evidence>
<name>A0A6H1ZQI4_9ZZZZ</name>
<dbReference type="EMBL" id="MT144143">
    <property type="protein sequence ID" value="QJA49567.1"/>
    <property type="molecule type" value="Genomic_DNA"/>
</dbReference>
<sequence>MGIEAIGDGIKTRLDTIAGLRVYAPKQLEDKLELPCALVLLGPSSYATTYDPDYDCVFRIVVCLAKQDTPSAFNNMLDYIEPAGAKSIFAAVNGDNTLNGSCSASKLARNLGIGNTVWGGIVYLSTEFELQVWS</sequence>
<evidence type="ECO:0000313" key="4">
    <source>
        <dbReference type="EMBL" id="QJI01338.1"/>
    </source>
</evidence>
<dbReference type="AlphaFoldDB" id="A0A6H1ZQI4"/>
<gene>
    <name evidence="3" type="ORF">MM415A00356_0018</name>
    <name evidence="2" type="ORF">MM415B00404_0037</name>
    <name evidence="1" type="ORF">TM448A01405_0006</name>
    <name evidence="4" type="ORF">TM448B02468_0007</name>
</gene>
<accession>A0A6H1ZQI4</accession>
<dbReference type="EMBL" id="MT144916">
    <property type="protein sequence ID" value="QJI01338.1"/>
    <property type="molecule type" value="Genomic_DNA"/>
</dbReference>
<evidence type="ECO:0000313" key="2">
    <source>
        <dbReference type="EMBL" id="QJA65335.1"/>
    </source>
</evidence>